<evidence type="ECO:0000256" key="7">
    <source>
        <dbReference type="SAM" id="Phobius"/>
    </source>
</evidence>
<keyword evidence="9" id="KW-0675">Receptor</keyword>
<evidence type="ECO:0000256" key="2">
    <source>
        <dbReference type="ARBA" id="ARBA00010663"/>
    </source>
</evidence>
<accession>A0A9Q0RUT4</accession>
<dbReference type="InterPro" id="IPR000276">
    <property type="entry name" value="GPCR_Rhodpsn"/>
</dbReference>
<dbReference type="SMART" id="SM01381">
    <property type="entry name" value="7TM_GPCR_Srsx"/>
    <property type="match status" value="1"/>
</dbReference>
<dbReference type="GO" id="GO:0004930">
    <property type="term" value="F:G protein-coupled receptor activity"/>
    <property type="evidence" value="ECO:0007669"/>
    <property type="project" value="InterPro"/>
</dbReference>
<comment type="caution">
    <text evidence="9">The sequence shown here is derived from an EMBL/GenBank/DDBJ whole genome shotgun (WGS) entry which is preliminary data.</text>
</comment>
<evidence type="ECO:0000313" key="9">
    <source>
        <dbReference type="EMBL" id="KAJ6634975.1"/>
    </source>
</evidence>
<protein>
    <submittedName>
        <fullName evidence="9">FMRFamide receptor</fullName>
    </submittedName>
</protein>
<sequence>MNDVNETFPDDDYVVNTTKATCSGDFSPNDNVFDFWMSGVVLNIVGVIGILGNILSMVILSRPQMRSSINYLLIGLARCDTVLIITSMLLFGFRSIYPYTGYLFFYNFYIYPQIVPYVFPLATVAQTASSYLTLMVSLERYVAVCHPLRARALCTYGRSKFYVIFCVVFAVLYNFVKLWETKVVAYDTKDVGLIFCVESTELRKDTHYITIYINWCYLIVNYFIPFLGLLVFNILIYRQVRKANKERQRLSRTEKREIGLATMLLFVVIVFFLFNLLALITNIIEAFYGIIIDELVIVSNLLITLNSSVNFIIYVIFGEKFKRIFLLLFCKGRIGRESPDGLIHEDSSFSNGDGNNRNSGRFSRHGTQRSSVRNGTSLKVTRSVRVRSPAPCVYYPARELHRSHSLNRSGLVWEPKNGGLITSGF</sequence>
<keyword evidence="3 7" id="KW-0812">Transmembrane</keyword>
<dbReference type="SUPFAM" id="SSF81321">
    <property type="entry name" value="Family A G protein-coupled receptor-like"/>
    <property type="match status" value="1"/>
</dbReference>
<keyword evidence="5 7" id="KW-0472">Membrane</keyword>
<dbReference type="InterPro" id="IPR017452">
    <property type="entry name" value="GPCR_Rhodpsn_7TM"/>
</dbReference>
<evidence type="ECO:0000259" key="8">
    <source>
        <dbReference type="PROSITE" id="PS50262"/>
    </source>
</evidence>
<name>A0A9Q0RUT4_9DIPT</name>
<feature type="transmembrane region" description="Helical" evidence="7">
    <location>
        <begin position="296"/>
        <end position="317"/>
    </location>
</feature>
<feature type="transmembrane region" description="Helical" evidence="7">
    <location>
        <begin position="35"/>
        <end position="60"/>
    </location>
</feature>
<organism evidence="9 10">
    <name type="scientific">Pseudolycoriella hygida</name>
    <dbReference type="NCBI Taxonomy" id="35572"/>
    <lineage>
        <taxon>Eukaryota</taxon>
        <taxon>Metazoa</taxon>
        <taxon>Ecdysozoa</taxon>
        <taxon>Arthropoda</taxon>
        <taxon>Hexapoda</taxon>
        <taxon>Insecta</taxon>
        <taxon>Pterygota</taxon>
        <taxon>Neoptera</taxon>
        <taxon>Endopterygota</taxon>
        <taxon>Diptera</taxon>
        <taxon>Nematocera</taxon>
        <taxon>Sciaroidea</taxon>
        <taxon>Sciaridae</taxon>
        <taxon>Pseudolycoriella</taxon>
    </lineage>
</organism>
<gene>
    <name evidence="9" type="primary">FMRFaR</name>
    <name evidence="9" type="ORF">Bhyg_13557</name>
</gene>
<feature type="transmembrane region" description="Helical" evidence="7">
    <location>
        <begin position="72"/>
        <end position="97"/>
    </location>
</feature>
<proteinExistence type="inferred from homology"/>
<comment type="subcellular location">
    <subcellularLocation>
        <location evidence="1">Membrane</location>
    </subcellularLocation>
</comment>
<dbReference type="Pfam" id="PF00001">
    <property type="entry name" value="7tm_1"/>
    <property type="match status" value="1"/>
</dbReference>
<evidence type="ECO:0000256" key="5">
    <source>
        <dbReference type="ARBA" id="ARBA00023136"/>
    </source>
</evidence>
<dbReference type="Gene3D" id="1.20.1070.10">
    <property type="entry name" value="Rhodopsin 7-helix transmembrane proteins"/>
    <property type="match status" value="1"/>
</dbReference>
<feature type="transmembrane region" description="Helical" evidence="7">
    <location>
        <begin position="212"/>
        <end position="237"/>
    </location>
</feature>
<keyword evidence="4 7" id="KW-1133">Transmembrane helix</keyword>
<feature type="compositionally biased region" description="Low complexity" evidence="6">
    <location>
        <begin position="348"/>
        <end position="361"/>
    </location>
</feature>
<evidence type="ECO:0000313" key="10">
    <source>
        <dbReference type="Proteomes" id="UP001151699"/>
    </source>
</evidence>
<dbReference type="PROSITE" id="PS50262">
    <property type="entry name" value="G_PROTEIN_RECEP_F1_2"/>
    <property type="match status" value="1"/>
</dbReference>
<feature type="transmembrane region" description="Helical" evidence="7">
    <location>
        <begin position="258"/>
        <end position="284"/>
    </location>
</feature>
<evidence type="ECO:0000256" key="4">
    <source>
        <dbReference type="ARBA" id="ARBA00022989"/>
    </source>
</evidence>
<dbReference type="PANTHER" id="PTHR46641:SF2">
    <property type="entry name" value="FMRFAMIDE RECEPTOR"/>
    <property type="match status" value="1"/>
</dbReference>
<dbReference type="PRINTS" id="PR00237">
    <property type="entry name" value="GPCRRHODOPSN"/>
</dbReference>
<dbReference type="CDD" id="cd14978">
    <property type="entry name" value="7tmA_FMRFamide_R-like"/>
    <property type="match status" value="1"/>
</dbReference>
<evidence type="ECO:0000256" key="1">
    <source>
        <dbReference type="ARBA" id="ARBA00004370"/>
    </source>
</evidence>
<dbReference type="OrthoDB" id="10011262at2759"/>
<dbReference type="InterPro" id="IPR052954">
    <property type="entry name" value="GPCR-Ligand_Int"/>
</dbReference>
<keyword evidence="10" id="KW-1185">Reference proteome</keyword>
<dbReference type="AlphaFoldDB" id="A0A9Q0RUT4"/>
<feature type="region of interest" description="Disordered" evidence="6">
    <location>
        <begin position="345"/>
        <end position="372"/>
    </location>
</feature>
<dbReference type="Proteomes" id="UP001151699">
    <property type="component" value="Chromosome C"/>
</dbReference>
<comment type="similarity">
    <text evidence="2">Belongs to the G-protein coupled receptor 1 family.</text>
</comment>
<reference evidence="9" key="1">
    <citation type="submission" date="2022-07" db="EMBL/GenBank/DDBJ databases">
        <authorList>
            <person name="Trinca V."/>
            <person name="Uliana J.V.C."/>
            <person name="Torres T.T."/>
            <person name="Ward R.J."/>
            <person name="Monesi N."/>
        </authorList>
    </citation>
    <scope>NUCLEOTIDE SEQUENCE</scope>
    <source>
        <strain evidence="9">HSMRA1968</strain>
        <tissue evidence="9">Whole embryos</tissue>
    </source>
</reference>
<dbReference type="PANTHER" id="PTHR46641">
    <property type="entry name" value="FMRFAMIDE RECEPTOR-RELATED"/>
    <property type="match status" value="1"/>
</dbReference>
<evidence type="ECO:0000256" key="6">
    <source>
        <dbReference type="SAM" id="MobiDB-lite"/>
    </source>
</evidence>
<evidence type="ECO:0000256" key="3">
    <source>
        <dbReference type="ARBA" id="ARBA00022692"/>
    </source>
</evidence>
<dbReference type="EMBL" id="WJQU01000004">
    <property type="protein sequence ID" value="KAJ6634975.1"/>
    <property type="molecule type" value="Genomic_DNA"/>
</dbReference>
<feature type="transmembrane region" description="Helical" evidence="7">
    <location>
        <begin position="159"/>
        <end position="176"/>
    </location>
</feature>
<feature type="domain" description="G-protein coupled receptors family 1 profile" evidence="8">
    <location>
        <begin position="52"/>
        <end position="314"/>
    </location>
</feature>
<dbReference type="GO" id="GO:0016020">
    <property type="term" value="C:membrane"/>
    <property type="evidence" value="ECO:0007669"/>
    <property type="project" value="UniProtKB-SubCell"/>
</dbReference>